<dbReference type="InterPro" id="IPR050701">
    <property type="entry name" value="Histone_Mod_Regulator"/>
</dbReference>
<name>A0ABD3D3I2_9LAMI</name>
<gene>
    <name evidence="5" type="primary">ATX3</name>
    <name evidence="5" type="ORF">CASFOL_020839</name>
</gene>
<accession>A0ABD3D3I2</accession>
<dbReference type="GO" id="GO:0008270">
    <property type="term" value="F:zinc ion binding"/>
    <property type="evidence" value="ECO:0007669"/>
    <property type="project" value="UniProtKB-KW"/>
</dbReference>
<evidence type="ECO:0000256" key="1">
    <source>
        <dbReference type="ARBA" id="ARBA00022723"/>
    </source>
</evidence>
<keyword evidence="2" id="KW-0863">Zinc-finger</keyword>
<keyword evidence="3" id="KW-0862">Zinc</keyword>
<protein>
    <submittedName>
        <fullName evidence="5">Histone-lysine N-methyltransferase atx3</fullName>
    </submittedName>
</protein>
<keyword evidence="1" id="KW-0479">Metal-binding</keyword>
<evidence type="ECO:0000256" key="3">
    <source>
        <dbReference type="ARBA" id="ARBA00022833"/>
    </source>
</evidence>
<dbReference type="Proteomes" id="UP001632038">
    <property type="component" value="Unassembled WGS sequence"/>
</dbReference>
<feature type="domain" description="PHD-type" evidence="4">
    <location>
        <begin position="7"/>
        <end position="84"/>
    </location>
</feature>
<dbReference type="Pfam" id="PF13832">
    <property type="entry name" value="zf-HC5HC2H_2"/>
    <property type="match status" value="1"/>
</dbReference>
<dbReference type="EMBL" id="JAVIJP010000027">
    <property type="protein sequence ID" value="KAL3636292.1"/>
    <property type="molecule type" value="Genomic_DNA"/>
</dbReference>
<organism evidence="5 6">
    <name type="scientific">Castilleja foliolosa</name>
    <dbReference type="NCBI Taxonomy" id="1961234"/>
    <lineage>
        <taxon>Eukaryota</taxon>
        <taxon>Viridiplantae</taxon>
        <taxon>Streptophyta</taxon>
        <taxon>Embryophyta</taxon>
        <taxon>Tracheophyta</taxon>
        <taxon>Spermatophyta</taxon>
        <taxon>Magnoliopsida</taxon>
        <taxon>eudicotyledons</taxon>
        <taxon>Gunneridae</taxon>
        <taxon>Pentapetalae</taxon>
        <taxon>asterids</taxon>
        <taxon>lamiids</taxon>
        <taxon>Lamiales</taxon>
        <taxon>Orobanchaceae</taxon>
        <taxon>Pedicularideae</taxon>
        <taxon>Castillejinae</taxon>
        <taxon>Castilleja</taxon>
    </lineage>
</organism>
<dbReference type="GO" id="GO:0005634">
    <property type="term" value="C:nucleus"/>
    <property type="evidence" value="ECO:0007669"/>
    <property type="project" value="UniProtKB-ARBA"/>
</dbReference>
<comment type="caution">
    <text evidence="5">The sequence shown here is derived from an EMBL/GenBank/DDBJ whole genome shotgun (WGS) entry which is preliminary data.</text>
</comment>
<dbReference type="InterPro" id="IPR034732">
    <property type="entry name" value="EPHD"/>
</dbReference>
<dbReference type="PANTHER" id="PTHR13793:SF92">
    <property type="entry name" value="HISTONE-LYSINE N-METHYLTRANSFERASE ATX3"/>
    <property type="match status" value="1"/>
</dbReference>
<keyword evidence="6" id="KW-1185">Reference proteome</keyword>
<dbReference type="PANTHER" id="PTHR13793">
    <property type="entry name" value="PHD FINGER PROTEINS"/>
    <property type="match status" value="1"/>
</dbReference>
<evidence type="ECO:0000313" key="5">
    <source>
        <dbReference type="EMBL" id="KAL3636292.1"/>
    </source>
</evidence>
<evidence type="ECO:0000256" key="2">
    <source>
        <dbReference type="ARBA" id="ARBA00022771"/>
    </source>
</evidence>
<reference evidence="6" key="1">
    <citation type="journal article" date="2024" name="IScience">
        <title>Strigolactones Initiate the Formation of Haustorium-like Structures in Castilleja.</title>
        <authorList>
            <person name="Buerger M."/>
            <person name="Peterson D."/>
            <person name="Chory J."/>
        </authorList>
    </citation>
    <scope>NUCLEOTIDE SEQUENCE [LARGE SCALE GENOMIC DNA]</scope>
</reference>
<dbReference type="AlphaFoldDB" id="A0ABD3D3I2"/>
<dbReference type="PROSITE" id="PS51805">
    <property type="entry name" value="EPHD"/>
    <property type="match status" value="1"/>
</dbReference>
<evidence type="ECO:0000313" key="6">
    <source>
        <dbReference type="Proteomes" id="UP001632038"/>
    </source>
</evidence>
<evidence type="ECO:0000259" key="4">
    <source>
        <dbReference type="PROSITE" id="PS51805"/>
    </source>
</evidence>
<proteinExistence type="predicted"/>
<sequence length="84" mass="9095">METPEVGKECCLCPVKGGALEPTDIDALWVHVTCAWFRPEFAFLDPEKMESTVGLLKIPPNSFTKIAADEDVGVPATVLASCEE</sequence>